<evidence type="ECO:0000313" key="2">
    <source>
        <dbReference type="Proteomes" id="UP000198788"/>
    </source>
</evidence>
<reference evidence="2" key="1">
    <citation type="submission" date="2016-10" db="EMBL/GenBank/DDBJ databases">
        <authorList>
            <person name="Varghese N."/>
            <person name="Submissions S."/>
        </authorList>
    </citation>
    <scope>NUCLEOTIDE SEQUENCE [LARGE SCALE GENOMIC DNA]</scope>
    <source>
        <strain evidence="2">CGMCC 1.10683</strain>
    </source>
</reference>
<gene>
    <name evidence="1" type="ORF">SAMN05192570_1329</name>
</gene>
<name>A0A1I6PVS7_9CAUL</name>
<proteinExistence type="predicted"/>
<sequence>MLKRMVRSHALAAAFAPRFAAGADLYSGFRYAG</sequence>
<accession>A0A1I6PVS7</accession>
<dbReference type="Proteomes" id="UP000198788">
    <property type="component" value="Unassembled WGS sequence"/>
</dbReference>
<protein>
    <submittedName>
        <fullName evidence="1">Uncharacterized protein</fullName>
    </submittedName>
</protein>
<dbReference type="EMBL" id="FOZV01000002">
    <property type="protein sequence ID" value="SFS44337.1"/>
    <property type="molecule type" value="Genomic_DNA"/>
</dbReference>
<evidence type="ECO:0000313" key="1">
    <source>
        <dbReference type="EMBL" id="SFS44337.1"/>
    </source>
</evidence>
<dbReference type="AlphaFoldDB" id="A0A1I6PVS7"/>
<dbReference type="STRING" id="871741.SAMN05192570_1329"/>
<organism evidence="1 2">
    <name type="scientific">Brevundimonas viscosa</name>
    <dbReference type="NCBI Taxonomy" id="871741"/>
    <lineage>
        <taxon>Bacteria</taxon>
        <taxon>Pseudomonadati</taxon>
        <taxon>Pseudomonadota</taxon>
        <taxon>Alphaproteobacteria</taxon>
        <taxon>Caulobacterales</taxon>
        <taxon>Caulobacteraceae</taxon>
        <taxon>Brevundimonas</taxon>
    </lineage>
</organism>
<keyword evidence="2" id="KW-1185">Reference proteome</keyword>